<dbReference type="GO" id="GO:0015038">
    <property type="term" value="F:glutathione disulfide oxidoreductase activity"/>
    <property type="evidence" value="ECO:0007669"/>
    <property type="project" value="TreeGrafter"/>
</dbReference>
<dbReference type="InterPro" id="IPR014025">
    <property type="entry name" value="Glutaredoxin_subgr"/>
</dbReference>
<dbReference type="SUPFAM" id="SSF52833">
    <property type="entry name" value="Thioredoxin-like"/>
    <property type="match status" value="1"/>
</dbReference>
<dbReference type="PANTHER" id="PTHR45694:SF18">
    <property type="entry name" value="GLUTAREDOXIN-1-RELATED"/>
    <property type="match status" value="1"/>
</dbReference>
<dbReference type="KEGG" id="cme:CYME_CMT629C"/>
<dbReference type="InterPro" id="IPR011899">
    <property type="entry name" value="Glutaredoxin_euk/vir"/>
</dbReference>
<organism evidence="2 3">
    <name type="scientific">Cyanidioschyzon merolae (strain NIES-3377 / 10D)</name>
    <name type="common">Unicellular red alga</name>
    <dbReference type="NCBI Taxonomy" id="280699"/>
    <lineage>
        <taxon>Eukaryota</taxon>
        <taxon>Rhodophyta</taxon>
        <taxon>Bangiophyceae</taxon>
        <taxon>Cyanidiales</taxon>
        <taxon>Cyanidiaceae</taxon>
        <taxon>Cyanidioschyzon</taxon>
    </lineage>
</organism>
<dbReference type="OrthoDB" id="418495at2759"/>
<protein>
    <submittedName>
        <fullName evidence="2">Glutaredoxin type 1</fullName>
    </submittedName>
</protein>
<feature type="domain" description="Glutaredoxin" evidence="1">
    <location>
        <begin position="97"/>
        <end position="160"/>
    </location>
</feature>
<evidence type="ECO:0000313" key="2">
    <source>
        <dbReference type="EMBL" id="BAM83524.1"/>
    </source>
</evidence>
<dbReference type="GeneID" id="16997959"/>
<dbReference type="PROSITE" id="PS51354">
    <property type="entry name" value="GLUTAREDOXIN_2"/>
    <property type="match status" value="1"/>
</dbReference>
<dbReference type="AlphaFoldDB" id="M1VD31"/>
<dbReference type="PANTHER" id="PTHR45694">
    <property type="entry name" value="GLUTAREDOXIN 2"/>
    <property type="match status" value="1"/>
</dbReference>
<dbReference type="PRINTS" id="PR00160">
    <property type="entry name" value="GLUTAREDOXIN"/>
</dbReference>
<sequence>MGHICFNFAGVGVLVAAGRCNALRAGMQYHRALLHQWVRAPAVTPYTRRALDTFVQRQTQGVGLGVTRFACRVQRVTMSSSSGLEQQLRELVASQPVVVFSKSWCGFCAQVKSLMQELQAPAQIIELDELGNDGIEIQNLLYGWTGQRTVPNVFIGGKHIGGCSETMEAYERGELVTLIKEAKRKSEVQ</sequence>
<dbReference type="InterPro" id="IPR036249">
    <property type="entry name" value="Thioredoxin-like_sf"/>
</dbReference>
<dbReference type="InterPro" id="IPR002109">
    <property type="entry name" value="Glutaredoxin"/>
</dbReference>
<dbReference type="FunFam" id="3.40.30.10:FF:000093">
    <property type="entry name" value="Glutaredoxin 2"/>
    <property type="match status" value="1"/>
</dbReference>
<dbReference type="GO" id="GO:0034599">
    <property type="term" value="P:cellular response to oxidative stress"/>
    <property type="evidence" value="ECO:0007669"/>
    <property type="project" value="TreeGrafter"/>
</dbReference>
<dbReference type="EMBL" id="AP006502">
    <property type="protein sequence ID" value="BAM83524.1"/>
    <property type="molecule type" value="Genomic_DNA"/>
</dbReference>
<dbReference type="GO" id="GO:0005737">
    <property type="term" value="C:cytoplasm"/>
    <property type="evidence" value="ECO:0007669"/>
    <property type="project" value="TreeGrafter"/>
</dbReference>
<evidence type="ECO:0000259" key="1">
    <source>
        <dbReference type="Pfam" id="PF00462"/>
    </source>
</evidence>
<dbReference type="eggNOG" id="KOG1752">
    <property type="taxonomic scope" value="Eukaryota"/>
</dbReference>
<dbReference type="CDD" id="cd03419">
    <property type="entry name" value="GRX_GRXh_1_2_like"/>
    <property type="match status" value="1"/>
</dbReference>
<reference evidence="2 3" key="1">
    <citation type="journal article" date="2004" name="Nature">
        <title>Genome sequence of the ultrasmall unicellular red alga Cyanidioschyzon merolae 10D.</title>
        <authorList>
            <person name="Matsuzaki M."/>
            <person name="Misumi O."/>
            <person name="Shin-i T."/>
            <person name="Maruyama S."/>
            <person name="Takahara M."/>
            <person name="Miyagishima S."/>
            <person name="Mori T."/>
            <person name="Nishida K."/>
            <person name="Yagisawa F."/>
            <person name="Nishida K."/>
            <person name="Yoshida Y."/>
            <person name="Nishimura Y."/>
            <person name="Nakao S."/>
            <person name="Kobayashi T."/>
            <person name="Momoyama Y."/>
            <person name="Higashiyama T."/>
            <person name="Minoda A."/>
            <person name="Sano M."/>
            <person name="Nomoto H."/>
            <person name="Oishi K."/>
            <person name="Hayashi H."/>
            <person name="Ohta F."/>
            <person name="Nishizaka S."/>
            <person name="Haga S."/>
            <person name="Miura S."/>
            <person name="Morishita T."/>
            <person name="Kabeya Y."/>
            <person name="Terasawa K."/>
            <person name="Suzuki Y."/>
            <person name="Ishii Y."/>
            <person name="Asakawa S."/>
            <person name="Takano H."/>
            <person name="Ohta N."/>
            <person name="Kuroiwa H."/>
            <person name="Tanaka K."/>
            <person name="Shimizu N."/>
            <person name="Sugano S."/>
            <person name="Sato N."/>
            <person name="Nozaki H."/>
            <person name="Ogasawara N."/>
            <person name="Kohara Y."/>
            <person name="Kuroiwa T."/>
        </authorList>
    </citation>
    <scope>NUCLEOTIDE SEQUENCE [LARGE SCALE GENOMIC DNA]</scope>
    <source>
        <strain evidence="2 3">10D</strain>
    </source>
</reference>
<dbReference type="OMA" id="PRIYIEE"/>
<dbReference type="STRING" id="280699.M1VD31"/>
<proteinExistence type="predicted"/>
<accession>M1VD31</accession>
<dbReference type="Proteomes" id="UP000007014">
    <property type="component" value="Chromosome 20"/>
</dbReference>
<dbReference type="Gramene" id="CMT629CT">
    <property type="protein sequence ID" value="CMT629CT"/>
    <property type="gene ID" value="CMT629C"/>
</dbReference>
<dbReference type="NCBIfam" id="TIGR02180">
    <property type="entry name" value="GRX_euk"/>
    <property type="match status" value="1"/>
</dbReference>
<dbReference type="Gene3D" id="3.40.30.10">
    <property type="entry name" value="Glutaredoxin"/>
    <property type="match status" value="1"/>
</dbReference>
<reference evidence="2 3" key="2">
    <citation type="journal article" date="2007" name="BMC Biol.">
        <title>A 100%-complete sequence reveals unusually simple genomic features in the hot-spring red alga Cyanidioschyzon merolae.</title>
        <authorList>
            <person name="Nozaki H."/>
            <person name="Takano H."/>
            <person name="Misumi O."/>
            <person name="Terasawa K."/>
            <person name="Matsuzaki M."/>
            <person name="Maruyama S."/>
            <person name="Nishida K."/>
            <person name="Yagisawa F."/>
            <person name="Yoshida Y."/>
            <person name="Fujiwara T."/>
            <person name="Takio S."/>
            <person name="Tamura K."/>
            <person name="Chung S.J."/>
            <person name="Nakamura S."/>
            <person name="Kuroiwa H."/>
            <person name="Tanaka K."/>
            <person name="Sato N."/>
            <person name="Kuroiwa T."/>
        </authorList>
    </citation>
    <scope>NUCLEOTIDE SEQUENCE [LARGE SCALE GENOMIC DNA]</scope>
    <source>
        <strain evidence="2 3">10D</strain>
    </source>
</reference>
<dbReference type="RefSeq" id="XP_005539560.1">
    <property type="nucleotide sequence ID" value="XM_005539503.1"/>
</dbReference>
<dbReference type="Pfam" id="PF00462">
    <property type="entry name" value="Glutaredoxin"/>
    <property type="match status" value="1"/>
</dbReference>
<evidence type="ECO:0000313" key="3">
    <source>
        <dbReference type="Proteomes" id="UP000007014"/>
    </source>
</evidence>
<keyword evidence="3" id="KW-1185">Reference proteome</keyword>
<name>M1VD31_CYAM1</name>
<dbReference type="HOGENOM" id="CLU_1436350_0_0_1"/>
<gene>
    <name evidence="2" type="ORF">CYME_CMT629C</name>
</gene>